<evidence type="ECO:0000313" key="3">
    <source>
        <dbReference type="EMBL" id="GLJ57122.1"/>
    </source>
</evidence>
<feature type="compositionally biased region" description="Polar residues" evidence="1">
    <location>
        <begin position="119"/>
        <end position="141"/>
    </location>
</feature>
<feature type="non-terminal residue" evidence="3">
    <location>
        <position position="1"/>
    </location>
</feature>
<reference evidence="3" key="1">
    <citation type="submission" date="2022-12" db="EMBL/GenBank/DDBJ databases">
        <title>Chromosome-Level Genome Assembly of Japanese Cedar (Cryptomeriajaponica D. Don).</title>
        <authorList>
            <person name="Fujino T."/>
            <person name="Yamaguchi K."/>
            <person name="Yokoyama T."/>
            <person name="Hamanaka T."/>
            <person name="Harazono Y."/>
            <person name="Kamada H."/>
            <person name="Kobayashi W."/>
            <person name="Ujino-Ihara T."/>
            <person name="Uchiyama K."/>
            <person name="Matsumoto A."/>
            <person name="Izuno A."/>
            <person name="Tsumura Y."/>
            <person name="Toyoda A."/>
            <person name="Shigenobu S."/>
            <person name="Moriguchi Y."/>
            <person name="Ueno S."/>
            <person name="Kasahara M."/>
        </authorList>
    </citation>
    <scope>NUCLEOTIDE SEQUENCE</scope>
</reference>
<sequence length="197" mass="22063">PHLHELAFNFEASLPFNTRHRNSYNCVLGKAGEFLKELFSGITSEVLYVCAQDSTYMATIFRSQTFYSFTSLNQQTKECMPLRLQAWPILSRGIMKHKLQRHNFLHHETCIKHCGRKPQASSDENTTTEAPFNSDSEVKQTSVKKVKAKEEAARGQVTAILTGAIAVLLGVGYLVLVQILDSRGIVLQPPPPEAFDP</sequence>
<name>A0AAD3NQS9_CRYJA</name>
<accession>A0AAD3NQS9</accession>
<evidence type="ECO:0000313" key="4">
    <source>
        <dbReference type="Proteomes" id="UP001234787"/>
    </source>
</evidence>
<organism evidence="3 4">
    <name type="scientific">Cryptomeria japonica</name>
    <name type="common">Japanese cedar</name>
    <name type="synonym">Cupressus japonica</name>
    <dbReference type="NCBI Taxonomy" id="3369"/>
    <lineage>
        <taxon>Eukaryota</taxon>
        <taxon>Viridiplantae</taxon>
        <taxon>Streptophyta</taxon>
        <taxon>Embryophyta</taxon>
        <taxon>Tracheophyta</taxon>
        <taxon>Spermatophyta</taxon>
        <taxon>Pinopsida</taxon>
        <taxon>Pinidae</taxon>
        <taxon>Conifers II</taxon>
        <taxon>Cupressales</taxon>
        <taxon>Cupressaceae</taxon>
        <taxon>Cryptomeria</taxon>
    </lineage>
</organism>
<comment type="caution">
    <text evidence="3">The sequence shown here is derived from an EMBL/GenBank/DDBJ whole genome shotgun (WGS) entry which is preliminary data.</text>
</comment>
<feature type="region of interest" description="Disordered" evidence="1">
    <location>
        <begin position="115"/>
        <end position="141"/>
    </location>
</feature>
<feature type="transmembrane region" description="Helical" evidence="2">
    <location>
        <begin position="157"/>
        <end position="180"/>
    </location>
</feature>
<proteinExistence type="predicted"/>
<protein>
    <submittedName>
        <fullName evidence="3">Uncharacterized protein</fullName>
    </submittedName>
</protein>
<keyword evidence="2" id="KW-0472">Membrane</keyword>
<keyword evidence="4" id="KW-1185">Reference proteome</keyword>
<dbReference type="AlphaFoldDB" id="A0AAD3NQS9"/>
<dbReference type="EMBL" id="BSEH01000086">
    <property type="protein sequence ID" value="GLJ57122.1"/>
    <property type="molecule type" value="Genomic_DNA"/>
</dbReference>
<gene>
    <name evidence="3" type="ORF">SUGI_1300760</name>
</gene>
<keyword evidence="2" id="KW-1133">Transmembrane helix</keyword>
<evidence type="ECO:0000256" key="1">
    <source>
        <dbReference type="SAM" id="MobiDB-lite"/>
    </source>
</evidence>
<keyword evidence="2" id="KW-0812">Transmembrane</keyword>
<dbReference type="Proteomes" id="UP001234787">
    <property type="component" value="Unassembled WGS sequence"/>
</dbReference>
<evidence type="ECO:0000256" key="2">
    <source>
        <dbReference type="SAM" id="Phobius"/>
    </source>
</evidence>